<evidence type="ECO:0000256" key="1">
    <source>
        <dbReference type="ARBA" id="ARBA00004141"/>
    </source>
</evidence>
<gene>
    <name evidence="6" type="ORF">VN97_g6735</name>
</gene>
<dbReference type="SUPFAM" id="SSF103473">
    <property type="entry name" value="MFS general substrate transporter"/>
    <property type="match status" value="1"/>
</dbReference>
<reference evidence="6" key="2">
    <citation type="journal article" date="2016" name="Fungal Biol.">
        <title>Ochratoxin A production by Penicillium thymicola.</title>
        <authorList>
            <person name="Nguyen H.D.T."/>
            <person name="McMullin D.R."/>
            <person name="Ponomareva E."/>
            <person name="Riley R."/>
            <person name="Pomraning K.R."/>
            <person name="Baker S.E."/>
            <person name="Seifert K.A."/>
        </authorList>
    </citation>
    <scope>NUCLEOTIDE SEQUENCE</scope>
    <source>
        <strain evidence="6">DAOM 180753</strain>
    </source>
</reference>
<feature type="transmembrane region" description="Helical" evidence="5">
    <location>
        <begin position="184"/>
        <end position="205"/>
    </location>
</feature>
<dbReference type="GO" id="GO:0005886">
    <property type="term" value="C:plasma membrane"/>
    <property type="evidence" value="ECO:0007669"/>
    <property type="project" value="TreeGrafter"/>
</dbReference>
<organism evidence="6 7">
    <name type="scientific">Penicillium thymicola</name>
    <dbReference type="NCBI Taxonomy" id="293382"/>
    <lineage>
        <taxon>Eukaryota</taxon>
        <taxon>Fungi</taxon>
        <taxon>Dikarya</taxon>
        <taxon>Ascomycota</taxon>
        <taxon>Pezizomycotina</taxon>
        <taxon>Eurotiomycetes</taxon>
        <taxon>Eurotiomycetidae</taxon>
        <taxon>Eurotiales</taxon>
        <taxon>Aspergillaceae</taxon>
        <taxon>Penicillium</taxon>
    </lineage>
</organism>
<name>A0AAI9TGX2_PENTH</name>
<evidence type="ECO:0000256" key="5">
    <source>
        <dbReference type="SAM" id="Phobius"/>
    </source>
</evidence>
<keyword evidence="3 5" id="KW-1133">Transmembrane helix</keyword>
<evidence type="ECO:0008006" key="8">
    <source>
        <dbReference type="Google" id="ProtNLM"/>
    </source>
</evidence>
<dbReference type="InterPro" id="IPR036259">
    <property type="entry name" value="MFS_trans_sf"/>
</dbReference>
<protein>
    <recommendedName>
        <fullName evidence="8">Major facilitator superfamily domain-containing protein</fullName>
    </recommendedName>
</protein>
<dbReference type="Gene3D" id="1.20.1250.20">
    <property type="entry name" value="MFS general substrate transporter like domains"/>
    <property type="match status" value="1"/>
</dbReference>
<feature type="transmembrane region" description="Helical" evidence="5">
    <location>
        <begin position="56"/>
        <end position="77"/>
    </location>
</feature>
<reference evidence="6" key="1">
    <citation type="submission" date="2015-06" db="EMBL/GenBank/DDBJ databases">
        <authorList>
            <person name="Nguyen H."/>
        </authorList>
    </citation>
    <scope>NUCLEOTIDE SEQUENCE</scope>
    <source>
        <strain evidence="6">DAOM 180753</strain>
    </source>
</reference>
<dbReference type="InterPro" id="IPR011701">
    <property type="entry name" value="MFS"/>
</dbReference>
<feature type="transmembrane region" description="Helical" evidence="5">
    <location>
        <begin position="405"/>
        <end position="426"/>
    </location>
</feature>
<keyword evidence="2 5" id="KW-0812">Transmembrane</keyword>
<feature type="transmembrane region" description="Helical" evidence="5">
    <location>
        <begin position="123"/>
        <end position="139"/>
    </location>
</feature>
<feature type="transmembrane region" description="Helical" evidence="5">
    <location>
        <begin position="97"/>
        <end position="116"/>
    </location>
</feature>
<feature type="transmembrane region" description="Helical" evidence="5">
    <location>
        <begin position="211"/>
        <end position="231"/>
    </location>
</feature>
<proteinExistence type="predicted"/>
<sequence>MPSDSHNQDVDPAWPPGTVLLEELSRPGEVAEVILQPKPSSDPNDPLNWPLWRKNLNFGLACYYAMMVLALIDVATVTWEPVKQELGFSYVLLNDSYAAGCASLSIGAIILVPFSLKYGRRPVYILSTAAQCGLCVWLARMQNVADLMLSNILTCIVGALSEVLVQMTVADVYFIHHRGTANTIYYWCINLGATFSPLAGGYIIPSQGWRWVWWWMVILLFAGLVAFTFCYEETMFSRRIEGIAVPDKVPPEQPLDKMDTEMSLPDADKAQAAHGESTAVRIDTSIPKKTYWQKLPLWSTSPMPLSQMARQTYQPLVILFSFPAVTFMALEYGMLNACTTIPVTTYSSVMTLPPYNFNPQQIGLMGMPLFVGTTLGALACGPLSDSLVLYLAKRRQGIYEPEMRLWLALVCTPLVPAGLFMFGIGLNNQSHWWLPALGLGISSFGIVPGSSSALTYLTDAYTDIVPDFMVGITSVSNLISMLFVFIQTPWSQKTGLSWFYVAFGLIVTAIMLGNLIFIYFGKRFRVRFASKYLSYTDRKALVPSVM</sequence>
<accession>A0AAI9TGX2</accession>
<evidence type="ECO:0000256" key="4">
    <source>
        <dbReference type="ARBA" id="ARBA00023136"/>
    </source>
</evidence>
<keyword evidence="4 5" id="KW-0472">Membrane</keyword>
<dbReference type="EMBL" id="LACB01000201">
    <property type="protein sequence ID" value="KAJ9486590.1"/>
    <property type="molecule type" value="Genomic_DNA"/>
</dbReference>
<comment type="caution">
    <text evidence="6">The sequence shown here is derived from an EMBL/GenBank/DDBJ whole genome shotgun (WGS) entry which is preliminary data.</text>
</comment>
<evidence type="ECO:0000313" key="6">
    <source>
        <dbReference type="EMBL" id="KAJ9486590.1"/>
    </source>
</evidence>
<feature type="transmembrane region" description="Helical" evidence="5">
    <location>
        <begin position="432"/>
        <end position="456"/>
    </location>
</feature>
<feature type="transmembrane region" description="Helical" evidence="5">
    <location>
        <begin position="468"/>
        <end position="486"/>
    </location>
</feature>
<evidence type="ECO:0000256" key="3">
    <source>
        <dbReference type="ARBA" id="ARBA00022989"/>
    </source>
</evidence>
<keyword evidence="7" id="KW-1185">Reference proteome</keyword>
<evidence type="ECO:0000256" key="2">
    <source>
        <dbReference type="ARBA" id="ARBA00022692"/>
    </source>
</evidence>
<dbReference type="AlphaFoldDB" id="A0AAI9TGX2"/>
<dbReference type="Proteomes" id="UP001227192">
    <property type="component" value="Unassembled WGS sequence"/>
</dbReference>
<dbReference type="Pfam" id="PF07690">
    <property type="entry name" value="MFS_1"/>
    <property type="match status" value="1"/>
</dbReference>
<feature type="transmembrane region" description="Helical" evidence="5">
    <location>
        <begin position="498"/>
        <end position="521"/>
    </location>
</feature>
<dbReference type="GO" id="GO:0022857">
    <property type="term" value="F:transmembrane transporter activity"/>
    <property type="evidence" value="ECO:0007669"/>
    <property type="project" value="InterPro"/>
</dbReference>
<dbReference type="PANTHER" id="PTHR23502:SF50">
    <property type="entry name" value="TRANSPORTER, PUTATIVE (AFU_ORTHOLOGUE AFUA_5G00430)-RELATED"/>
    <property type="match status" value="1"/>
</dbReference>
<feature type="transmembrane region" description="Helical" evidence="5">
    <location>
        <begin position="362"/>
        <end position="384"/>
    </location>
</feature>
<dbReference type="PANTHER" id="PTHR23502">
    <property type="entry name" value="MAJOR FACILITATOR SUPERFAMILY"/>
    <property type="match status" value="1"/>
</dbReference>
<comment type="subcellular location">
    <subcellularLocation>
        <location evidence="1">Membrane</location>
        <topology evidence="1">Multi-pass membrane protein</topology>
    </subcellularLocation>
</comment>
<feature type="transmembrane region" description="Helical" evidence="5">
    <location>
        <begin position="316"/>
        <end position="342"/>
    </location>
</feature>
<feature type="transmembrane region" description="Helical" evidence="5">
    <location>
        <begin position="151"/>
        <end position="175"/>
    </location>
</feature>
<evidence type="ECO:0000313" key="7">
    <source>
        <dbReference type="Proteomes" id="UP001227192"/>
    </source>
</evidence>